<keyword evidence="1" id="KW-1133">Transmembrane helix</keyword>
<accession>A0A370I4R5</accession>
<proteinExistence type="predicted"/>
<name>A0A370I4R5_9NOCA</name>
<evidence type="ECO:0000313" key="3">
    <source>
        <dbReference type="Proteomes" id="UP000254869"/>
    </source>
</evidence>
<dbReference type="EMBL" id="QQBC01000006">
    <property type="protein sequence ID" value="RDI65590.1"/>
    <property type="molecule type" value="Genomic_DNA"/>
</dbReference>
<evidence type="ECO:0000313" key="2">
    <source>
        <dbReference type="EMBL" id="RDI65590.1"/>
    </source>
</evidence>
<dbReference type="STRING" id="1210086.GCA_001613105_01979"/>
<reference evidence="2 3" key="1">
    <citation type="submission" date="2018-07" db="EMBL/GenBank/DDBJ databases">
        <title>Genomic Encyclopedia of Type Strains, Phase IV (KMG-IV): sequencing the most valuable type-strain genomes for metagenomic binning, comparative biology and taxonomic classification.</title>
        <authorList>
            <person name="Goeker M."/>
        </authorList>
    </citation>
    <scope>NUCLEOTIDE SEQUENCE [LARGE SCALE GENOMIC DNA]</scope>
    <source>
        <strain evidence="2 3">DSM 44290</strain>
    </source>
</reference>
<keyword evidence="3" id="KW-1185">Reference proteome</keyword>
<gene>
    <name evidence="2" type="ORF">DFR76_106462</name>
</gene>
<evidence type="ECO:0000256" key="1">
    <source>
        <dbReference type="SAM" id="Phobius"/>
    </source>
</evidence>
<dbReference type="AlphaFoldDB" id="A0A370I4R5"/>
<protein>
    <submittedName>
        <fullName evidence="2">Uncharacterized protein</fullName>
    </submittedName>
</protein>
<dbReference type="RefSeq" id="WP_156524901.1">
    <property type="nucleotide sequence ID" value="NZ_QQBC01000006.1"/>
</dbReference>
<feature type="transmembrane region" description="Helical" evidence="1">
    <location>
        <begin position="26"/>
        <end position="44"/>
    </location>
</feature>
<keyword evidence="1" id="KW-0472">Membrane</keyword>
<keyword evidence="1" id="KW-0812">Transmembrane</keyword>
<organism evidence="2 3">
    <name type="scientific">Nocardia pseudobrasiliensis</name>
    <dbReference type="NCBI Taxonomy" id="45979"/>
    <lineage>
        <taxon>Bacteria</taxon>
        <taxon>Bacillati</taxon>
        <taxon>Actinomycetota</taxon>
        <taxon>Actinomycetes</taxon>
        <taxon>Mycobacteriales</taxon>
        <taxon>Nocardiaceae</taxon>
        <taxon>Nocardia</taxon>
    </lineage>
</organism>
<dbReference type="Proteomes" id="UP000254869">
    <property type="component" value="Unassembled WGS sequence"/>
</dbReference>
<comment type="caution">
    <text evidence="2">The sequence shown here is derived from an EMBL/GenBank/DDBJ whole genome shotgun (WGS) entry which is preliminary data.</text>
</comment>
<sequence length="49" mass="5045">MINTADAKGRGADGEIAVDSAKLPPILVSGAVVVMFAGAAIVLLPRRRR</sequence>